<evidence type="ECO:0000313" key="2">
    <source>
        <dbReference type="Proteomes" id="UP001218034"/>
    </source>
</evidence>
<evidence type="ECO:0000313" key="1">
    <source>
        <dbReference type="EMBL" id="WEL19451.1"/>
    </source>
</evidence>
<protein>
    <submittedName>
        <fullName evidence="1">Uncharacterized protein</fullName>
    </submittedName>
</protein>
<dbReference type="GeneID" id="90589864"/>
<gene>
    <name evidence="1" type="ORF">SVXNc_0427</name>
</gene>
<sequence>MSTLGGYVGIDSEQLDLEQAHRDLSFSGIKSKLDGELLVLKEQKKSALKILYESQGYGPGRDI</sequence>
<accession>A0ABY8CJE0</accession>
<dbReference type="RefSeq" id="WP_347722321.1">
    <property type="nucleotide sequence ID" value="NZ_CP104395.1"/>
</dbReference>
<reference evidence="1 2" key="1">
    <citation type="submission" date="2022-09" db="EMBL/GenBank/DDBJ databases">
        <title>Xylan utilization by haloarchaea-nanohaloarchaea associations.</title>
        <authorList>
            <person name="Yakimov M."/>
        </authorList>
    </citation>
    <scope>NUCLEOTIDE SEQUENCE [LARGE SCALE GENOMIC DNA]</scope>
    <source>
        <strain evidence="1 2">SVXNc</strain>
    </source>
</reference>
<organism evidence="1 2">
    <name type="scientific">Candidatus Nanohalococcus occultus</name>
    <dbReference type="NCBI Taxonomy" id="2978047"/>
    <lineage>
        <taxon>Archaea</taxon>
        <taxon>Candidatus Nanohalarchaeota</taxon>
        <taxon>Candidatus Nanohalarchaeota incertae sedis</taxon>
        <taxon>Candidatus Nanohalococcus</taxon>
    </lineage>
</organism>
<proteinExistence type="predicted"/>
<keyword evidence="2" id="KW-1185">Reference proteome</keyword>
<name>A0ABY8CJE0_9ARCH</name>
<dbReference type="EMBL" id="CP104395">
    <property type="protein sequence ID" value="WEL19451.1"/>
    <property type="molecule type" value="Genomic_DNA"/>
</dbReference>
<dbReference type="Proteomes" id="UP001218034">
    <property type="component" value="Chromosome"/>
</dbReference>